<dbReference type="SMART" id="SM00849">
    <property type="entry name" value="Lactamase_B"/>
    <property type="match status" value="1"/>
</dbReference>
<dbReference type="EMBL" id="JAJAQC010000009">
    <property type="protein sequence ID" value="MDA0564204.1"/>
    <property type="molecule type" value="Genomic_DNA"/>
</dbReference>
<protein>
    <submittedName>
        <fullName evidence="2">MBL fold metallo-hydrolase</fullName>
    </submittedName>
</protein>
<evidence type="ECO:0000259" key="1">
    <source>
        <dbReference type="SMART" id="SM00849"/>
    </source>
</evidence>
<comment type="caution">
    <text evidence="2">The sequence shown here is derived from an EMBL/GenBank/DDBJ whole genome shotgun (WGS) entry which is preliminary data.</text>
</comment>
<accession>A0A9X3NLX1</accession>
<evidence type="ECO:0000313" key="3">
    <source>
        <dbReference type="Proteomes" id="UP001140076"/>
    </source>
</evidence>
<dbReference type="InterPro" id="IPR050855">
    <property type="entry name" value="NDM-1-like"/>
</dbReference>
<proteinExistence type="predicted"/>
<dbReference type="AlphaFoldDB" id="A0A9X3NLX1"/>
<evidence type="ECO:0000313" key="2">
    <source>
        <dbReference type="EMBL" id="MDA0564204.1"/>
    </source>
</evidence>
<feature type="domain" description="Metallo-beta-lactamase" evidence="1">
    <location>
        <begin position="23"/>
        <end position="232"/>
    </location>
</feature>
<keyword evidence="3" id="KW-1185">Reference proteome</keyword>
<name>A0A9X3NLX1_9ACTN</name>
<organism evidence="2 3">
    <name type="scientific">Streptomonospora mangrovi</name>
    <dbReference type="NCBI Taxonomy" id="2883123"/>
    <lineage>
        <taxon>Bacteria</taxon>
        <taxon>Bacillati</taxon>
        <taxon>Actinomycetota</taxon>
        <taxon>Actinomycetes</taxon>
        <taxon>Streptosporangiales</taxon>
        <taxon>Nocardiopsidaceae</taxon>
        <taxon>Streptomonospora</taxon>
    </lineage>
</organism>
<sequence length="255" mass="26853">MAHRPAFRLVPAAEGVHLVRGPAVNWTLIAEGGALTLVDGGYPAYADTVEESIRALGRRPGDVAGVLITHGHVDHIGSLARFAERHGVPVFAGAAEVPHVRREFLQQATPGTVLRNAWRPRVPPWALHLVAAGALRDCRVAGVRPLPTEGPLDLPGRPVPVPTPGHTTGHLCYHLPERGALVTGDALVTGHPLTGFTGPQILPSMFHHDRAAALAALEALATTTAEVLLPGHGPLWRGGPADAVARAREAAARVW</sequence>
<dbReference type="Gene3D" id="3.60.15.10">
    <property type="entry name" value="Ribonuclease Z/Hydroxyacylglutathione hydrolase-like"/>
    <property type="match status" value="1"/>
</dbReference>
<dbReference type="RefSeq" id="WP_270071492.1">
    <property type="nucleotide sequence ID" value="NZ_JAJAQC010000009.1"/>
</dbReference>
<dbReference type="SUPFAM" id="SSF56281">
    <property type="entry name" value="Metallo-hydrolase/oxidoreductase"/>
    <property type="match status" value="1"/>
</dbReference>
<dbReference type="InterPro" id="IPR036866">
    <property type="entry name" value="RibonucZ/Hydroxyglut_hydro"/>
</dbReference>
<dbReference type="Proteomes" id="UP001140076">
    <property type="component" value="Unassembled WGS sequence"/>
</dbReference>
<dbReference type="PANTHER" id="PTHR42951:SF14">
    <property type="entry name" value="METALLO-BETA-LACTAMASE SUPERFAMILY PROTEIN"/>
    <property type="match status" value="1"/>
</dbReference>
<gene>
    <name evidence="2" type="ORF">LG943_07670</name>
</gene>
<reference evidence="2" key="1">
    <citation type="submission" date="2021-10" db="EMBL/GenBank/DDBJ databases">
        <title>Streptomonospora sp. nov., isolated from mangrove soil.</title>
        <authorList>
            <person name="Chen X."/>
            <person name="Ge X."/>
            <person name="Liu W."/>
        </authorList>
    </citation>
    <scope>NUCLEOTIDE SEQUENCE</scope>
    <source>
        <strain evidence="2">S1-112</strain>
    </source>
</reference>
<dbReference type="PANTHER" id="PTHR42951">
    <property type="entry name" value="METALLO-BETA-LACTAMASE DOMAIN-CONTAINING"/>
    <property type="match status" value="1"/>
</dbReference>
<dbReference type="InterPro" id="IPR001279">
    <property type="entry name" value="Metallo-B-lactamas"/>
</dbReference>
<dbReference type="Pfam" id="PF00753">
    <property type="entry name" value="Lactamase_B"/>
    <property type="match status" value="1"/>
</dbReference>
<dbReference type="CDD" id="cd07721">
    <property type="entry name" value="yflN-like_MBL-fold"/>
    <property type="match status" value="1"/>
</dbReference>